<dbReference type="OrthoDB" id="45576at2157"/>
<dbReference type="Proteomes" id="UP000000346">
    <property type="component" value="Chromosome"/>
</dbReference>
<keyword evidence="4" id="KW-1185">Reference proteome</keyword>
<gene>
    <name evidence="3" type="ordered locus">ASAC_1455</name>
</gene>
<dbReference type="EMBL" id="CP001742">
    <property type="protein sequence ID" value="ADL19860.1"/>
    <property type="molecule type" value="Genomic_DNA"/>
</dbReference>
<evidence type="ECO:0000256" key="2">
    <source>
        <dbReference type="SAM" id="MobiDB-lite"/>
    </source>
</evidence>
<dbReference type="RefSeq" id="WP_013267372.1">
    <property type="nucleotide sequence ID" value="NC_014374.1"/>
</dbReference>
<feature type="region of interest" description="Disordered" evidence="2">
    <location>
        <begin position="159"/>
        <end position="188"/>
    </location>
</feature>
<feature type="coiled-coil region" evidence="1">
    <location>
        <begin position="15"/>
        <end position="42"/>
    </location>
</feature>
<sequence length="188" mass="20939">MSQQSERAVSKETLEAYLKKRIQELEEELSALKALLDYIEDAGKASPAERPEDIKVGRRRVARLLRGEGYVRVVPEVPMALPKEVREYLSTVEAEIRAYQGREGSDEGGGVKLTIRDRPDGSVAEIKFDGLYSTLEFLKAKAALKYAMEVSYEVYRAQMKGGAEEEGEGKEEGGEEGEESNSEDNEEA</sequence>
<proteinExistence type="predicted"/>
<organism evidence="3 4">
    <name type="scientific">Acidilobus saccharovorans (strain DSM 16705 / JCM 18335 / VKM B-2471 / 345-15)</name>
    <dbReference type="NCBI Taxonomy" id="666510"/>
    <lineage>
        <taxon>Archaea</taxon>
        <taxon>Thermoproteota</taxon>
        <taxon>Thermoprotei</taxon>
        <taxon>Acidilobales</taxon>
        <taxon>Acidilobaceae</taxon>
        <taxon>Acidilobus</taxon>
    </lineage>
</organism>
<reference evidence="3 4" key="1">
    <citation type="journal article" date="2010" name="Appl. Environ. Microbiol.">
        <title>The genome sequence of the crenarchaeon Acidilobus saccharovorans supports a new order, Acidilobales, and suggests an important ecological role in terrestrial acidic hot springs.</title>
        <authorList>
            <person name="Mardanov A.V."/>
            <person name="Svetlitchnyi V.A."/>
            <person name="Beletsky A.V."/>
            <person name="Prokofeva M.I."/>
            <person name="Bonch-Osmolovskaya E.A."/>
            <person name="Ravin N.V."/>
            <person name="Skryabin K.G."/>
        </authorList>
    </citation>
    <scope>NUCLEOTIDE SEQUENCE [LARGE SCALE GENOMIC DNA]</scope>
    <source>
        <strain evidence="4">DSM 16705 / JCM 18335 / VKM B-2471 / 345-15</strain>
    </source>
</reference>
<dbReference type="InParanoid" id="D9PZ73"/>
<accession>D9PZ73</accession>
<evidence type="ECO:0000256" key="1">
    <source>
        <dbReference type="SAM" id="Coils"/>
    </source>
</evidence>
<dbReference type="eggNOG" id="arCOG05463">
    <property type="taxonomic scope" value="Archaea"/>
</dbReference>
<protein>
    <submittedName>
        <fullName evidence="3">Uncharacterized protein</fullName>
    </submittedName>
</protein>
<dbReference type="HOGENOM" id="CLU_1559395_0_0_2"/>
<dbReference type="GeneID" id="9499714"/>
<name>D9PZ73_ACIS3</name>
<evidence type="ECO:0000313" key="4">
    <source>
        <dbReference type="Proteomes" id="UP000000346"/>
    </source>
</evidence>
<feature type="compositionally biased region" description="Acidic residues" evidence="2">
    <location>
        <begin position="164"/>
        <end position="188"/>
    </location>
</feature>
<dbReference type="KEGG" id="asc:ASAC_1455"/>
<dbReference type="AlphaFoldDB" id="D9PZ73"/>
<evidence type="ECO:0000313" key="3">
    <source>
        <dbReference type="EMBL" id="ADL19860.1"/>
    </source>
</evidence>
<dbReference type="STRING" id="666510.ASAC_1455"/>
<keyword evidence="1" id="KW-0175">Coiled coil</keyword>